<dbReference type="InterPro" id="IPR008286">
    <property type="entry name" value="Prn/Lys/Arg_de-COase_C"/>
</dbReference>
<protein>
    <submittedName>
        <fullName evidence="8">Aminotransferase class V-fold PLP-dependent enzyme</fullName>
    </submittedName>
</protein>
<dbReference type="SUPFAM" id="SSF55904">
    <property type="entry name" value="Ornithine decarboxylase C-terminal domain"/>
    <property type="match status" value="1"/>
</dbReference>
<evidence type="ECO:0000259" key="6">
    <source>
        <dbReference type="Pfam" id="PF01276"/>
    </source>
</evidence>
<dbReference type="EMBL" id="JBAPLU010000002">
    <property type="protein sequence ID" value="MEI4270572.1"/>
    <property type="molecule type" value="Genomic_DNA"/>
</dbReference>
<comment type="cofactor">
    <cofactor evidence="1">
        <name>pyridoxal 5'-phosphate</name>
        <dbReference type="ChEBI" id="CHEBI:597326"/>
    </cofactor>
</comment>
<evidence type="ECO:0000256" key="2">
    <source>
        <dbReference type="ARBA" id="ARBA00010671"/>
    </source>
</evidence>
<evidence type="ECO:0000256" key="1">
    <source>
        <dbReference type="ARBA" id="ARBA00001933"/>
    </source>
</evidence>
<dbReference type="PANTHER" id="PTHR43277:SF4">
    <property type="entry name" value="ARGININE DECARBOXYLASE"/>
    <property type="match status" value="1"/>
</dbReference>
<feature type="domain" description="Orn/Lys/Arg decarboxylases family 1 pyridoxal-P attachment site" evidence="6">
    <location>
        <begin position="13"/>
        <end position="296"/>
    </location>
</feature>
<comment type="similarity">
    <text evidence="2">Belongs to the Orn/Lys/Arg decarboxylase class-I family.</text>
</comment>
<dbReference type="Pfam" id="PF03711">
    <property type="entry name" value="OKR_DC_1_C"/>
    <property type="match status" value="1"/>
</dbReference>
<dbReference type="InterPro" id="IPR052357">
    <property type="entry name" value="Orn_Lys_Arg_decarboxylase-I"/>
</dbReference>
<dbReference type="InterPro" id="IPR015424">
    <property type="entry name" value="PyrdxlP-dep_Trfase"/>
</dbReference>
<evidence type="ECO:0000256" key="3">
    <source>
        <dbReference type="ARBA" id="ARBA00022793"/>
    </source>
</evidence>
<comment type="caution">
    <text evidence="8">The sequence shown here is derived from an EMBL/GenBank/DDBJ whole genome shotgun (WGS) entry which is preliminary data.</text>
</comment>
<reference evidence="8 9" key="1">
    <citation type="submission" date="2024-03" db="EMBL/GenBank/DDBJ databases">
        <title>Draft genome sequence of Klenkia sp. LSe6-5.</title>
        <authorList>
            <person name="Duangmal K."/>
            <person name="Chantavorakit T."/>
        </authorList>
    </citation>
    <scope>NUCLEOTIDE SEQUENCE [LARGE SCALE GENOMIC DNA]</scope>
    <source>
        <strain evidence="8 9">LSe6-5</strain>
    </source>
</reference>
<feature type="domain" description="Orn/Lys/Arg decarboxylase C-terminal" evidence="7">
    <location>
        <begin position="385"/>
        <end position="445"/>
    </location>
</feature>
<keyword evidence="9" id="KW-1185">Reference proteome</keyword>
<dbReference type="SUPFAM" id="SSF53383">
    <property type="entry name" value="PLP-dependent transferases"/>
    <property type="match status" value="1"/>
</dbReference>
<evidence type="ECO:0000313" key="8">
    <source>
        <dbReference type="EMBL" id="MEI4270572.1"/>
    </source>
</evidence>
<keyword evidence="8" id="KW-0032">Aminotransferase</keyword>
<dbReference type="InterPro" id="IPR036633">
    <property type="entry name" value="Prn/Lys/Arg_de-COase_C_sf"/>
</dbReference>
<dbReference type="InterPro" id="IPR015421">
    <property type="entry name" value="PyrdxlP-dep_Trfase_major"/>
</dbReference>
<organism evidence="8 9">
    <name type="scientific">Klenkia sesuvii</name>
    <dbReference type="NCBI Taxonomy" id="3103137"/>
    <lineage>
        <taxon>Bacteria</taxon>
        <taxon>Bacillati</taxon>
        <taxon>Actinomycetota</taxon>
        <taxon>Actinomycetes</taxon>
        <taxon>Geodermatophilales</taxon>
        <taxon>Geodermatophilaceae</taxon>
        <taxon>Klenkia</taxon>
    </lineage>
</organism>
<gene>
    <name evidence="8" type="ORF">TEK04_02450</name>
</gene>
<dbReference type="Pfam" id="PF01276">
    <property type="entry name" value="OKR_DC_1"/>
    <property type="match status" value="1"/>
</dbReference>
<dbReference type="Gene3D" id="3.40.640.10">
    <property type="entry name" value="Type I PLP-dependent aspartate aminotransferase-like (Major domain)"/>
    <property type="match status" value="1"/>
</dbReference>
<dbReference type="InterPro" id="IPR000310">
    <property type="entry name" value="Orn/Lys/Arg_deCO2ase_major_dom"/>
</dbReference>
<evidence type="ECO:0000256" key="5">
    <source>
        <dbReference type="ARBA" id="ARBA00023239"/>
    </source>
</evidence>
<dbReference type="Gene3D" id="3.90.100.10">
    <property type="entry name" value="Orn/Lys/Arg decarboxylase, C-terminal domain"/>
    <property type="match status" value="1"/>
</dbReference>
<dbReference type="PANTHER" id="PTHR43277">
    <property type="entry name" value="ARGININE DECARBOXYLASE"/>
    <property type="match status" value="1"/>
</dbReference>
<dbReference type="GO" id="GO:0008483">
    <property type="term" value="F:transaminase activity"/>
    <property type="evidence" value="ECO:0007669"/>
    <property type="project" value="UniProtKB-KW"/>
</dbReference>
<keyword evidence="8" id="KW-0808">Transferase</keyword>
<keyword evidence="4" id="KW-0663">Pyridoxal phosphate</keyword>
<keyword evidence="3" id="KW-0210">Decarboxylase</keyword>
<evidence type="ECO:0000256" key="4">
    <source>
        <dbReference type="ARBA" id="ARBA00022898"/>
    </source>
</evidence>
<dbReference type="RefSeq" id="WP_336402717.1">
    <property type="nucleotide sequence ID" value="NZ_JBAPLU010000002.1"/>
</dbReference>
<name>A0ABU8DRA5_9ACTN</name>
<sequence>MPTDPRGLRGDAPLLDAWLSFREQAPTPFTIPGHKQRHDLVGDVVAGDFPLYGGLDTVKLAGGLLADAEARAAALWGADVCRFSTGGATHANQAVALALGRPGDRVVVSRTLHRSLLLGLVLAGLVPVWVRPDVDPATGLPLGVPPAAVARALAAAPDAVAVLVGDPSYVGTVGDVAGLAQVAHRHGVPLVVDGAWAAHFGFHPELPRHALQLGADVLVTSAHKTLPAWSQAALVLARTRLVDPARLDAGVEATATTSPAGAVLASTDAARALLARDGEQLLGAALAAVRRARERLAAVPGLVVLGGAGTDPLKLVLLLPGTGADGVAVEQDLLAADVPVEAAERDLLVAVVSLADDDATLQRFTDAVAASLRRRRGPARAVVGAAVYAVDPEQVLPPREAFFADAEAVPFAAAVGRVCAELVAPYPPGIPVLAPGERVTDAAAAALLAARDAGVRVAYAADPTLGTLRVVR</sequence>
<keyword evidence="5" id="KW-0456">Lyase</keyword>
<proteinExistence type="inferred from homology"/>
<accession>A0ABU8DRA5</accession>
<dbReference type="Proteomes" id="UP001361570">
    <property type="component" value="Unassembled WGS sequence"/>
</dbReference>
<evidence type="ECO:0000313" key="9">
    <source>
        <dbReference type="Proteomes" id="UP001361570"/>
    </source>
</evidence>
<evidence type="ECO:0000259" key="7">
    <source>
        <dbReference type="Pfam" id="PF03711"/>
    </source>
</evidence>